<evidence type="ECO:0000313" key="3">
    <source>
        <dbReference type="Proteomes" id="UP001141327"/>
    </source>
</evidence>
<dbReference type="InterPro" id="IPR052044">
    <property type="entry name" value="PKS_Associated_Protein"/>
</dbReference>
<dbReference type="Proteomes" id="UP001141327">
    <property type="component" value="Unassembled WGS sequence"/>
</dbReference>
<accession>A0ABQ8UCJ9</accession>
<dbReference type="InterPro" id="IPR011051">
    <property type="entry name" value="RmlC_Cupin_sf"/>
</dbReference>
<dbReference type="Pfam" id="PF07883">
    <property type="entry name" value="Cupin_2"/>
    <property type="match status" value="1"/>
</dbReference>
<organism evidence="2 3">
    <name type="scientific">Paratrimastix pyriformis</name>
    <dbReference type="NCBI Taxonomy" id="342808"/>
    <lineage>
        <taxon>Eukaryota</taxon>
        <taxon>Metamonada</taxon>
        <taxon>Preaxostyla</taxon>
        <taxon>Paratrimastigidae</taxon>
        <taxon>Paratrimastix</taxon>
    </lineage>
</organism>
<gene>
    <name evidence="2" type="ORF">PAPYR_10079</name>
</gene>
<dbReference type="SUPFAM" id="SSF51182">
    <property type="entry name" value="RmlC-like cupins"/>
    <property type="match status" value="1"/>
</dbReference>
<dbReference type="PANTHER" id="PTHR36114:SF1">
    <property type="entry name" value="16.7 KDA PROTEIN IN WHIE LOCUS"/>
    <property type="match status" value="1"/>
</dbReference>
<dbReference type="InterPro" id="IPR014710">
    <property type="entry name" value="RmlC-like_jellyroll"/>
</dbReference>
<protein>
    <recommendedName>
        <fullName evidence="1">Cupin type-2 domain-containing protein</fullName>
    </recommendedName>
</protein>
<name>A0ABQ8UCJ9_9EUKA</name>
<feature type="domain" description="Cupin type-2" evidence="1">
    <location>
        <begin position="38"/>
        <end position="106"/>
    </location>
</feature>
<dbReference type="InterPro" id="IPR013096">
    <property type="entry name" value="Cupin_2"/>
</dbReference>
<proteinExistence type="predicted"/>
<dbReference type="EMBL" id="JAPMOS010000122">
    <property type="protein sequence ID" value="KAJ4455059.1"/>
    <property type="molecule type" value="Genomic_DNA"/>
</dbReference>
<dbReference type="Gene3D" id="2.60.120.10">
    <property type="entry name" value="Jelly Rolls"/>
    <property type="match status" value="1"/>
</dbReference>
<reference evidence="2" key="1">
    <citation type="journal article" date="2022" name="bioRxiv">
        <title>Genomics of Preaxostyla Flagellates Illuminates Evolutionary Transitions and the Path Towards Mitochondrial Loss.</title>
        <authorList>
            <person name="Novak L.V.F."/>
            <person name="Treitli S.C."/>
            <person name="Pyrih J."/>
            <person name="Halakuc P."/>
            <person name="Pipaliya S.V."/>
            <person name="Vacek V."/>
            <person name="Brzon O."/>
            <person name="Soukal P."/>
            <person name="Eme L."/>
            <person name="Dacks J.B."/>
            <person name="Karnkowska A."/>
            <person name="Elias M."/>
            <person name="Hampl V."/>
        </authorList>
    </citation>
    <scope>NUCLEOTIDE SEQUENCE</scope>
    <source>
        <strain evidence="2">RCP-MX</strain>
    </source>
</reference>
<sequence>MEIVRLSEQLPYVAPDRAVARQIAAPGNSRLTTHSIAHIIIPAGGEVKPHYHRACEEVYHVVSGGGRMKLDGKEAEISQGDTVVILPGERHSISAPPDRDLVMIVTCVPAWSAEDQCFD</sequence>
<comment type="caution">
    <text evidence="2">The sequence shown here is derived from an EMBL/GenBank/DDBJ whole genome shotgun (WGS) entry which is preliminary data.</text>
</comment>
<keyword evidence="3" id="KW-1185">Reference proteome</keyword>
<evidence type="ECO:0000259" key="1">
    <source>
        <dbReference type="Pfam" id="PF07883"/>
    </source>
</evidence>
<dbReference type="PANTHER" id="PTHR36114">
    <property type="entry name" value="16.7 KDA PROTEIN IN WHIE LOCUS"/>
    <property type="match status" value="1"/>
</dbReference>
<evidence type="ECO:0000313" key="2">
    <source>
        <dbReference type="EMBL" id="KAJ4455059.1"/>
    </source>
</evidence>